<protein>
    <recommendedName>
        <fullName evidence="3">Ribosome-binding factor A, mitochondrial</fullName>
    </recommendedName>
</protein>
<name>A0ABM5JQH8_DIAVI</name>
<evidence type="ECO:0000313" key="1">
    <source>
        <dbReference type="EnsemblMetazoa" id="XP_050500194.1"/>
    </source>
</evidence>
<dbReference type="InterPro" id="IPR023799">
    <property type="entry name" value="RbfA_dom_sf"/>
</dbReference>
<dbReference type="RefSeq" id="XP_050500194.1">
    <property type="nucleotide sequence ID" value="XM_050644237.1"/>
</dbReference>
<dbReference type="PANTHER" id="PTHR14725:SF0">
    <property type="entry name" value="RIBOSOME-BINDING FACTOR A, MITOCHONDRIAL-RELATED"/>
    <property type="match status" value="1"/>
</dbReference>
<dbReference type="SUPFAM" id="SSF89919">
    <property type="entry name" value="Ribosome-binding factor A, RbfA"/>
    <property type="match status" value="1"/>
</dbReference>
<reference evidence="1" key="1">
    <citation type="submission" date="2025-05" db="UniProtKB">
        <authorList>
            <consortium name="EnsemblMetazoa"/>
        </authorList>
    </citation>
    <scope>IDENTIFICATION</scope>
</reference>
<dbReference type="GeneID" id="126880399"/>
<keyword evidence="2" id="KW-1185">Reference proteome</keyword>
<proteinExistence type="predicted"/>
<dbReference type="Proteomes" id="UP001652700">
    <property type="component" value="Unplaced"/>
</dbReference>
<dbReference type="PANTHER" id="PTHR14725">
    <property type="entry name" value="RIBOSOME-BINDING FACTOR A, MITOCHONDRIAL-RELATED"/>
    <property type="match status" value="1"/>
</dbReference>
<dbReference type="Pfam" id="PF02033">
    <property type="entry name" value="RBFA"/>
    <property type="match status" value="1"/>
</dbReference>
<dbReference type="InterPro" id="IPR015946">
    <property type="entry name" value="KH_dom-like_a/b"/>
</dbReference>
<accession>A0ABM5JQH8</accession>
<evidence type="ECO:0008006" key="3">
    <source>
        <dbReference type="Google" id="ProtNLM"/>
    </source>
</evidence>
<dbReference type="InterPro" id="IPR000238">
    <property type="entry name" value="RbfA"/>
</dbReference>
<dbReference type="InterPro" id="IPR039212">
    <property type="entry name" value="RBFA_mitochondrial"/>
</dbReference>
<organism evidence="1 2">
    <name type="scientific">Diabrotica virgifera virgifera</name>
    <name type="common">western corn rootworm</name>
    <dbReference type="NCBI Taxonomy" id="50390"/>
    <lineage>
        <taxon>Eukaryota</taxon>
        <taxon>Metazoa</taxon>
        <taxon>Ecdysozoa</taxon>
        <taxon>Arthropoda</taxon>
        <taxon>Hexapoda</taxon>
        <taxon>Insecta</taxon>
        <taxon>Pterygota</taxon>
        <taxon>Neoptera</taxon>
        <taxon>Endopterygota</taxon>
        <taxon>Coleoptera</taxon>
        <taxon>Polyphaga</taxon>
        <taxon>Cucujiformia</taxon>
        <taxon>Chrysomeloidea</taxon>
        <taxon>Chrysomelidae</taxon>
        <taxon>Galerucinae</taxon>
        <taxon>Diabroticina</taxon>
        <taxon>Diabroticites</taxon>
        <taxon>Diabrotica</taxon>
    </lineage>
</organism>
<dbReference type="Gene3D" id="3.30.300.20">
    <property type="match status" value="1"/>
</dbReference>
<dbReference type="EnsemblMetazoa" id="XM_050644237.1">
    <property type="protein sequence ID" value="XP_050500194.1"/>
    <property type="gene ID" value="LOC126880399"/>
</dbReference>
<sequence>MSRNFLVLKSVCLHFNSNFHTSCCYQVAPRQAGNFMKKVMGAIKKKKAYFKEEAPNITDAFSKPSTGHISTNPRRVTVLNKLFMRNITDLMSTELYSSQLLGLGVEINKVKISTDYKILKVYWTSANIHQETAEEILLKNAGLLRHALSQLRLMGNVPIIQFVKDKHYDKIHELNKRLAIADYGEDGPSNTDPVAHLISEFQLSMPIDDKLKEQLVKLEEQNPYEVKDLQLPAMTHCVFNLDHEDIMNRVKKNNRKTRNADSSSRSVDESWASFKLNQYSNTDPVVLGNAKLQREAFNKFLHQRNIMQKKLKESRYADADTDFIREDIKFNNRYLEPNDVDDDYIIEDTEDRKLNDLYN</sequence>
<evidence type="ECO:0000313" key="2">
    <source>
        <dbReference type="Proteomes" id="UP001652700"/>
    </source>
</evidence>